<dbReference type="Proteomes" id="UP000033519">
    <property type="component" value="Unassembled WGS sequence"/>
</dbReference>
<dbReference type="EMBL" id="LAPV01000164">
    <property type="protein sequence ID" value="KKC31577.1"/>
    <property type="molecule type" value="Genomic_DNA"/>
</dbReference>
<gene>
    <name evidence="1" type="ORF">WH91_18700</name>
</gene>
<proteinExistence type="predicted"/>
<accession>A0ABR5DU90</accession>
<evidence type="ECO:0000313" key="1">
    <source>
        <dbReference type="EMBL" id="KKC31577.1"/>
    </source>
</evidence>
<organism evidence="1 2">
    <name type="scientific">Devosia psychrophila</name>
    <dbReference type="NCBI Taxonomy" id="728005"/>
    <lineage>
        <taxon>Bacteria</taxon>
        <taxon>Pseudomonadati</taxon>
        <taxon>Pseudomonadota</taxon>
        <taxon>Alphaproteobacteria</taxon>
        <taxon>Hyphomicrobiales</taxon>
        <taxon>Devosiaceae</taxon>
        <taxon>Devosia</taxon>
    </lineage>
</organism>
<comment type="caution">
    <text evidence="1">The sequence shown here is derived from an EMBL/GenBank/DDBJ whole genome shotgun (WGS) entry which is preliminary data.</text>
</comment>
<evidence type="ECO:0000313" key="2">
    <source>
        <dbReference type="Proteomes" id="UP000033519"/>
    </source>
</evidence>
<protein>
    <submittedName>
        <fullName evidence="1">Uncharacterized protein</fullName>
    </submittedName>
</protein>
<name>A0ABR5DU90_9HYPH</name>
<reference evidence="1 2" key="1">
    <citation type="submission" date="2015-03" db="EMBL/GenBank/DDBJ databases">
        <authorList>
            <person name="Lepp D."/>
            <person name="Hassan Y.I."/>
            <person name="Li X.-Z."/>
            <person name="Zhou T."/>
        </authorList>
    </citation>
    <scope>NUCLEOTIDE SEQUENCE [LARGE SCALE GENOMIC DNA]</scope>
    <source>
        <strain evidence="1 2">Cr7-05</strain>
    </source>
</reference>
<keyword evidence="2" id="KW-1185">Reference proteome</keyword>
<sequence length="69" mass="6786">MGLNAHIGRKFALALGGAVEADRTTHVFVSGVIGGLGRGVPGLGHRPAVELAGTMGGPDTVQVPAVAAE</sequence>